<feature type="compositionally biased region" description="Low complexity" evidence="1">
    <location>
        <begin position="27"/>
        <end position="74"/>
    </location>
</feature>
<keyword evidence="5" id="KW-1185">Reference proteome</keyword>
<name>A0A4R9JF02_9LEPT</name>
<comment type="caution">
    <text evidence="4">The sequence shown here is derived from an EMBL/GenBank/DDBJ whole genome shotgun (WGS) entry which is preliminary data.</text>
</comment>
<proteinExistence type="predicted"/>
<dbReference type="Pfam" id="PF04280">
    <property type="entry name" value="Tim44"/>
    <property type="match status" value="1"/>
</dbReference>
<dbReference type="AlphaFoldDB" id="A0A4R9JF02"/>
<dbReference type="InterPro" id="IPR032710">
    <property type="entry name" value="NTF2-like_dom_sf"/>
</dbReference>
<evidence type="ECO:0000313" key="4">
    <source>
        <dbReference type="EMBL" id="TGL39156.1"/>
    </source>
</evidence>
<dbReference type="RefSeq" id="WP_135579901.1">
    <property type="nucleotide sequence ID" value="NZ_RQGA01000013.1"/>
</dbReference>
<dbReference type="Gene3D" id="3.10.450.240">
    <property type="match status" value="1"/>
</dbReference>
<dbReference type="Proteomes" id="UP000298125">
    <property type="component" value="Unassembled WGS sequence"/>
</dbReference>
<keyword evidence="2" id="KW-0812">Transmembrane</keyword>
<protein>
    <submittedName>
        <fullName evidence="4">Transport protein</fullName>
    </submittedName>
</protein>
<gene>
    <name evidence="4" type="ORF">EHQ49_12420</name>
</gene>
<sequence>MLKGFYFILFGILVSVSIDPRPGMGESYRSSSSSSSSSYRSSSSSYSSSKSSYSSNTKSGYSSSSSTPSTPSPNLYFNTKDHKITVHLYSDGSALVKESFTILAKQSNLGIRRPQIFHQENGEISDIKVSPENFSVSHNYDSIDIYWEEPKDNPETKISLEYKILQSVEWLGTLPLIHWRFTKTSNDSVPFLLDISWDPDTISPNLQLYEEKIDSELAEYVKEPVLKNQNNTELHYSPNKDDKEINSMVFIDLPSLDSKSNPKLSGTIKNISDSLNNGYRLKEYVFLNDNGSQNYQSEIEISNQNLNSEPLLIPFGLFQFREHGETFWNQMVTPRYQITYALKGLDSSFWHLFSASLTNFQKSQNTKSINYSFAYNTLGETSNRKDKGSEHWIRVTGLEKNNNLDMESFQIQVESESDLDKDNTTVELVIGDCEFCTNYEDQNSILIPIQPEWNKSGFLIRWTTTIPSNYNLYVRVRESNKSFNYNPILVSYAVLNSFYHSPGSGSHSGYLIFLGVLGLTTTIISFYFISKFNIKRKYNRNRNFILKQIQLADPEFDWHEFSKKVIYISEQIVFAWDKGNMDPVRNFLSASVFQRFSIQLRLLREIDKEINRMKNFSVLSVEILNLELESEYQTIHLKLQCISKDQTFSIETKEEKIQKELNSSSAKIYEEVHSFTRKLSALTKPKMDLVHNHCPSCGANSPLSHQSTKCQYCGVIFNSGESDWVLTEITQMVEWEPTSIEKGKMNTGEISKQILEDRASAVFWKYIQFQSLPQSLVLDRESTSNAIQLLGEPGKEILFLPVIGSCRLIHWDLESSPKTMVCEIRWSAASKKNMIPEHRRNRIKLSLSANRSASLGFSEMSCQNCGANFPELDATHCEFCNQEIPKKVDDWLLEEISPA</sequence>
<accession>A0A4R9JF02</accession>
<dbReference type="OrthoDB" id="9780873at2"/>
<feature type="domain" description="Tim44-like" evidence="3">
    <location>
        <begin position="542"/>
        <end position="731"/>
    </location>
</feature>
<dbReference type="InterPro" id="IPR007379">
    <property type="entry name" value="Tim44-like_dom"/>
</dbReference>
<dbReference type="SUPFAM" id="SSF54427">
    <property type="entry name" value="NTF2-like"/>
    <property type="match status" value="1"/>
</dbReference>
<keyword evidence="2" id="KW-1133">Transmembrane helix</keyword>
<dbReference type="SMART" id="SM00978">
    <property type="entry name" value="Tim44"/>
    <property type="match status" value="1"/>
</dbReference>
<feature type="transmembrane region" description="Helical" evidence="2">
    <location>
        <begin position="510"/>
        <end position="530"/>
    </location>
</feature>
<evidence type="ECO:0000259" key="3">
    <source>
        <dbReference type="SMART" id="SM00978"/>
    </source>
</evidence>
<feature type="region of interest" description="Disordered" evidence="1">
    <location>
        <begin position="24"/>
        <end position="74"/>
    </location>
</feature>
<keyword evidence="2" id="KW-0472">Membrane</keyword>
<organism evidence="4 5">
    <name type="scientific">Leptospira perdikensis</name>
    <dbReference type="NCBI Taxonomy" id="2484948"/>
    <lineage>
        <taxon>Bacteria</taxon>
        <taxon>Pseudomonadati</taxon>
        <taxon>Spirochaetota</taxon>
        <taxon>Spirochaetia</taxon>
        <taxon>Leptospirales</taxon>
        <taxon>Leptospiraceae</taxon>
        <taxon>Leptospira</taxon>
    </lineage>
</organism>
<dbReference type="EMBL" id="RQGA01000013">
    <property type="protein sequence ID" value="TGL39156.1"/>
    <property type="molecule type" value="Genomic_DNA"/>
</dbReference>
<reference evidence="4" key="1">
    <citation type="journal article" date="2019" name="PLoS Negl. Trop. Dis.">
        <title>Revisiting the worldwide diversity of Leptospira species in the environment.</title>
        <authorList>
            <person name="Vincent A.T."/>
            <person name="Schiettekatte O."/>
            <person name="Bourhy P."/>
            <person name="Veyrier F.J."/>
            <person name="Picardeau M."/>
        </authorList>
    </citation>
    <scope>NUCLEOTIDE SEQUENCE [LARGE SCALE GENOMIC DNA]</scope>
    <source>
        <strain evidence="4">201702692</strain>
    </source>
</reference>
<evidence type="ECO:0000313" key="5">
    <source>
        <dbReference type="Proteomes" id="UP000298125"/>
    </source>
</evidence>
<evidence type="ECO:0000256" key="2">
    <source>
        <dbReference type="SAM" id="Phobius"/>
    </source>
</evidence>
<evidence type="ECO:0000256" key="1">
    <source>
        <dbReference type="SAM" id="MobiDB-lite"/>
    </source>
</evidence>